<evidence type="ECO:0000256" key="1">
    <source>
        <dbReference type="SAM" id="MobiDB-lite"/>
    </source>
</evidence>
<dbReference type="PANTHER" id="PTHR33872">
    <property type="entry name" value="DNA POLYMERASE EPSILON CATALYTIC SUBUNIT A"/>
    <property type="match status" value="1"/>
</dbReference>
<organism evidence="3 4">
    <name type="scientific">Hordeum vulgare subsp. vulgare</name>
    <name type="common">Domesticated barley</name>
    <dbReference type="NCBI Taxonomy" id="112509"/>
    <lineage>
        <taxon>Eukaryota</taxon>
        <taxon>Viridiplantae</taxon>
        <taxon>Streptophyta</taxon>
        <taxon>Embryophyta</taxon>
        <taxon>Tracheophyta</taxon>
        <taxon>Spermatophyta</taxon>
        <taxon>Magnoliopsida</taxon>
        <taxon>Liliopsida</taxon>
        <taxon>Poales</taxon>
        <taxon>Poaceae</taxon>
        <taxon>BOP clade</taxon>
        <taxon>Pooideae</taxon>
        <taxon>Triticodae</taxon>
        <taxon>Triticeae</taxon>
        <taxon>Hordeinae</taxon>
        <taxon>Hordeum</taxon>
    </lineage>
</organism>
<keyword evidence="2" id="KW-0472">Membrane</keyword>
<dbReference type="EnsemblPlants" id="HORVU.MOREX.r3.5HG0528070.1">
    <property type="protein sequence ID" value="HORVU.MOREX.r3.5HG0528070.1"/>
    <property type="gene ID" value="HORVU.MOREX.r3.5HG0528070"/>
</dbReference>
<evidence type="ECO:0000313" key="4">
    <source>
        <dbReference type="Proteomes" id="UP000011116"/>
    </source>
</evidence>
<reference evidence="3" key="3">
    <citation type="submission" date="2022-01" db="UniProtKB">
        <authorList>
            <consortium name="EnsemblPlants"/>
        </authorList>
    </citation>
    <scope>IDENTIFICATION</scope>
    <source>
        <strain evidence="3">subsp. vulgare</strain>
    </source>
</reference>
<name>A0A8I6XZ17_HORVV</name>
<dbReference type="PANTHER" id="PTHR33872:SF8">
    <property type="match status" value="1"/>
</dbReference>
<sequence>MGSLMAGWSSHALDDDHKVRFMRNRSLTKEEVEAFWRQHRKPAAEDTVSSTSRETVVASSPRPGSPRPTSRTLTLSYVRSSPPVMTTNSVDGDGEAAASPSASRDWYVYILYYSMSFLISYIHVHICVRTCIDHVRPVTEPGFKYDR</sequence>
<keyword evidence="2" id="KW-0812">Transmembrane</keyword>
<feature type="compositionally biased region" description="Polar residues" evidence="1">
    <location>
        <begin position="47"/>
        <end position="58"/>
    </location>
</feature>
<evidence type="ECO:0000313" key="3">
    <source>
        <dbReference type="EnsemblPlants" id="HORVU.MOREX.r3.5HG0528070.1"/>
    </source>
</evidence>
<protein>
    <submittedName>
        <fullName evidence="3">Uncharacterized protein</fullName>
    </submittedName>
</protein>
<reference evidence="4" key="1">
    <citation type="journal article" date="2012" name="Nature">
        <title>A physical, genetic and functional sequence assembly of the barley genome.</title>
        <authorList>
            <consortium name="The International Barley Genome Sequencing Consortium"/>
            <person name="Mayer K.F."/>
            <person name="Waugh R."/>
            <person name="Brown J.W."/>
            <person name="Schulman A."/>
            <person name="Langridge P."/>
            <person name="Platzer M."/>
            <person name="Fincher G.B."/>
            <person name="Muehlbauer G.J."/>
            <person name="Sato K."/>
            <person name="Close T.J."/>
            <person name="Wise R.P."/>
            <person name="Stein N."/>
        </authorList>
    </citation>
    <scope>NUCLEOTIDE SEQUENCE [LARGE SCALE GENOMIC DNA]</scope>
    <source>
        <strain evidence="4">cv. Morex</strain>
    </source>
</reference>
<dbReference type="AlphaFoldDB" id="A0A8I6XZ17"/>
<accession>A0A8I6XZ17</accession>
<proteinExistence type="predicted"/>
<dbReference type="Gramene" id="HORVU.MOREX.r2.5HG0439290.1">
    <property type="protein sequence ID" value="HORVU.MOREX.r2.5HG0439290.1"/>
    <property type="gene ID" value="HORVU.MOREX.r2.5HG0439290"/>
</dbReference>
<keyword evidence="4" id="KW-1185">Reference proteome</keyword>
<feature type="compositionally biased region" description="Low complexity" evidence="1">
    <location>
        <begin position="59"/>
        <end position="74"/>
    </location>
</feature>
<dbReference type="Gramene" id="HORVU.MOREX.r3.5HG0528070.1">
    <property type="protein sequence ID" value="HORVU.MOREX.r3.5HG0528070.1"/>
    <property type="gene ID" value="HORVU.MOREX.r3.5HG0528070"/>
</dbReference>
<reference evidence="3" key="2">
    <citation type="submission" date="2020-10" db="EMBL/GenBank/DDBJ databases">
        <authorList>
            <person name="Scholz U."/>
            <person name="Mascher M."/>
            <person name="Fiebig A."/>
        </authorList>
    </citation>
    <scope>NUCLEOTIDE SEQUENCE [LARGE SCALE GENOMIC DNA]</scope>
    <source>
        <strain evidence="3">cv. Morex</strain>
    </source>
</reference>
<evidence type="ECO:0000256" key="2">
    <source>
        <dbReference type="SAM" id="Phobius"/>
    </source>
</evidence>
<feature type="region of interest" description="Disordered" evidence="1">
    <location>
        <begin position="38"/>
        <end position="99"/>
    </location>
</feature>
<dbReference type="SMR" id="A0A8I6XZ17"/>
<feature type="compositionally biased region" description="Polar residues" evidence="1">
    <location>
        <begin position="75"/>
        <end position="90"/>
    </location>
</feature>
<keyword evidence="2" id="KW-1133">Transmembrane helix</keyword>
<feature type="transmembrane region" description="Helical" evidence="2">
    <location>
        <begin position="106"/>
        <end position="124"/>
    </location>
</feature>
<dbReference type="Proteomes" id="UP000011116">
    <property type="component" value="Chromosome 5H"/>
</dbReference>